<dbReference type="Pfam" id="PF03724">
    <property type="entry name" value="META"/>
    <property type="match status" value="1"/>
</dbReference>
<keyword evidence="2" id="KW-0732">Signal</keyword>
<evidence type="ECO:0000256" key="1">
    <source>
        <dbReference type="SAM" id="MobiDB-lite"/>
    </source>
</evidence>
<accession>A0A2W5NQA5</accession>
<feature type="compositionally biased region" description="Basic and acidic residues" evidence="1">
    <location>
        <begin position="130"/>
        <end position="142"/>
    </location>
</feature>
<evidence type="ECO:0000259" key="3">
    <source>
        <dbReference type="Pfam" id="PF03724"/>
    </source>
</evidence>
<feature type="signal peptide" evidence="2">
    <location>
        <begin position="1"/>
        <end position="18"/>
    </location>
</feature>
<dbReference type="PANTHER" id="PTHR35535">
    <property type="entry name" value="HEAT SHOCK PROTEIN HSLJ"/>
    <property type="match status" value="1"/>
</dbReference>
<evidence type="ECO:0000256" key="2">
    <source>
        <dbReference type="SAM" id="SignalP"/>
    </source>
</evidence>
<sequence>MRSALLAFCLLSPLAAFSVASCSVQGDDSPLARTTWRFALIDGQRPDSMDARLTFEGSKVGVQVGCNRMDGPWRIDEERLIAGPLALTEMTCTVPAWDQEKAVNALLVATPRFAVEGNHMILQSSGHTAELVREGGPMERPTRTAIGR</sequence>
<evidence type="ECO:0000313" key="5">
    <source>
        <dbReference type="Proteomes" id="UP000249082"/>
    </source>
</evidence>
<evidence type="ECO:0000313" key="4">
    <source>
        <dbReference type="EMBL" id="PZQ55114.1"/>
    </source>
</evidence>
<dbReference type="InterPro" id="IPR038670">
    <property type="entry name" value="HslJ-like_sf"/>
</dbReference>
<dbReference type="Gene3D" id="2.40.128.270">
    <property type="match status" value="1"/>
</dbReference>
<organism evidence="4 5">
    <name type="scientific">Novosphingobium pentaromativorans</name>
    <dbReference type="NCBI Taxonomy" id="205844"/>
    <lineage>
        <taxon>Bacteria</taxon>
        <taxon>Pseudomonadati</taxon>
        <taxon>Pseudomonadota</taxon>
        <taxon>Alphaproteobacteria</taxon>
        <taxon>Sphingomonadales</taxon>
        <taxon>Sphingomonadaceae</taxon>
        <taxon>Novosphingobium</taxon>
    </lineage>
</organism>
<feature type="domain" description="DUF306" evidence="3">
    <location>
        <begin position="29"/>
        <end position="130"/>
    </location>
</feature>
<feature type="chain" id="PRO_5016154367" evidence="2">
    <location>
        <begin position="19"/>
        <end position="148"/>
    </location>
</feature>
<dbReference type="InterPro" id="IPR053147">
    <property type="entry name" value="Hsp_HslJ-like"/>
</dbReference>
<comment type="caution">
    <text evidence="4">The sequence shown here is derived from an EMBL/GenBank/DDBJ whole genome shotgun (WGS) entry which is preliminary data.</text>
</comment>
<name>A0A2W5NQA5_9SPHN</name>
<protein>
    <submittedName>
        <fullName evidence="4">META domain-containing protein</fullName>
    </submittedName>
</protein>
<feature type="region of interest" description="Disordered" evidence="1">
    <location>
        <begin position="126"/>
        <end position="148"/>
    </location>
</feature>
<dbReference type="Proteomes" id="UP000249082">
    <property type="component" value="Unassembled WGS sequence"/>
</dbReference>
<proteinExistence type="predicted"/>
<dbReference type="InterPro" id="IPR005184">
    <property type="entry name" value="DUF306_Meta_HslJ"/>
</dbReference>
<reference evidence="4 5" key="1">
    <citation type="submission" date="2017-08" db="EMBL/GenBank/DDBJ databases">
        <title>Infants hospitalized years apart are colonized by the same room-sourced microbial strains.</title>
        <authorList>
            <person name="Brooks B."/>
            <person name="Olm M.R."/>
            <person name="Firek B.A."/>
            <person name="Baker R."/>
            <person name="Thomas B.C."/>
            <person name="Morowitz M.J."/>
            <person name="Banfield J.F."/>
        </authorList>
    </citation>
    <scope>NUCLEOTIDE SEQUENCE [LARGE SCALE GENOMIC DNA]</scope>
    <source>
        <strain evidence="4">S2_005_002_R2_33</strain>
    </source>
</reference>
<dbReference type="PROSITE" id="PS51257">
    <property type="entry name" value="PROKAR_LIPOPROTEIN"/>
    <property type="match status" value="1"/>
</dbReference>
<dbReference type="PANTHER" id="PTHR35535:SF2">
    <property type="entry name" value="DUF306 DOMAIN-CONTAINING PROTEIN"/>
    <property type="match status" value="1"/>
</dbReference>
<gene>
    <name evidence="4" type="ORF">DI555_10665</name>
</gene>
<dbReference type="AlphaFoldDB" id="A0A2W5NQA5"/>
<dbReference type="EMBL" id="QFPX01000007">
    <property type="protein sequence ID" value="PZQ55114.1"/>
    <property type="molecule type" value="Genomic_DNA"/>
</dbReference>